<dbReference type="AlphaFoldDB" id="X6NSV2"/>
<keyword evidence="5" id="KW-1185">Reference proteome</keyword>
<dbReference type="PANTHER" id="PTHR43690">
    <property type="entry name" value="NARDILYSIN"/>
    <property type="match status" value="1"/>
</dbReference>
<feature type="signal peptide" evidence="2">
    <location>
        <begin position="1"/>
        <end position="15"/>
    </location>
</feature>
<comment type="caution">
    <text evidence="4">The sequence shown here is derived from an EMBL/GenBank/DDBJ whole genome shotgun (WGS) entry which is preliminary data.</text>
</comment>
<keyword evidence="2" id="KW-0732">Signal</keyword>
<proteinExistence type="predicted"/>
<dbReference type="InterPro" id="IPR011249">
    <property type="entry name" value="Metalloenz_LuxS/M16"/>
</dbReference>
<sequence>MLTTLLFLCFQDVMSELTYTFTEASLSSYAAFDNVSGINVDFFGYNQKLPALVETVLSKLGNFELSEDQFEVNLERYKRQIQSIRKTKGHQQVALFENYILYVHSIFCLVDCVIEYSNDRAYSLEDMEQEVEKVTYKGLLKHYQNLFEEIFVEGLIYGNAEPDQIKQIYAKLIQKYILKDGKSKVYPLKDYLVSRKGALKIPANGLTHTLRFENFNSNDNNSAIGNNYFYTADTPVNQTKIHL</sequence>
<dbReference type="PANTHER" id="PTHR43690:SF18">
    <property type="entry name" value="INSULIN-DEGRADING ENZYME-RELATED"/>
    <property type="match status" value="1"/>
</dbReference>
<feature type="chain" id="PRO_5012587817" evidence="2">
    <location>
        <begin position="16"/>
        <end position="243"/>
    </location>
</feature>
<name>X6NSV2_RETFI</name>
<dbReference type="Proteomes" id="UP000023152">
    <property type="component" value="Unassembled WGS sequence"/>
</dbReference>
<gene>
    <name evidence="4" type="ORF">RFI_08105</name>
</gene>
<reference evidence="4 5" key="1">
    <citation type="journal article" date="2013" name="Curr. Biol.">
        <title>The Genome of the Foraminiferan Reticulomyxa filosa.</title>
        <authorList>
            <person name="Glockner G."/>
            <person name="Hulsmann N."/>
            <person name="Schleicher M."/>
            <person name="Noegel A.A."/>
            <person name="Eichinger L."/>
            <person name="Gallinger C."/>
            <person name="Pawlowski J."/>
            <person name="Sierra R."/>
            <person name="Euteneuer U."/>
            <person name="Pillet L."/>
            <person name="Moustafa A."/>
            <person name="Platzer M."/>
            <person name="Groth M."/>
            <person name="Szafranski K."/>
            <person name="Schliwa M."/>
        </authorList>
    </citation>
    <scope>NUCLEOTIDE SEQUENCE [LARGE SCALE GENOMIC DNA]</scope>
</reference>
<dbReference type="InterPro" id="IPR032632">
    <property type="entry name" value="Peptidase_M16_M"/>
</dbReference>
<protein>
    <submittedName>
        <fullName evidence="4">Insulysin unit 3 (M16 family)</fullName>
    </submittedName>
</protein>
<dbReference type="SUPFAM" id="SSF63411">
    <property type="entry name" value="LuxS/MPP-like metallohydrolase"/>
    <property type="match status" value="1"/>
</dbReference>
<evidence type="ECO:0000313" key="4">
    <source>
        <dbReference type="EMBL" id="ETO29023.1"/>
    </source>
</evidence>
<organism evidence="4 5">
    <name type="scientific">Reticulomyxa filosa</name>
    <dbReference type="NCBI Taxonomy" id="46433"/>
    <lineage>
        <taxon>Eukaryota</taxon>
        <taxon>Sar</taxon>
        <taxon>Rhizaria</taxon>
        <taxon>Retaria</taxon>
        <taxon>Foraminifera</taxon>
        <taxon>Monothalamids</taxon>
        <taxon>Reticulomyxidae</taxon>
        <taxon>Reticulomyxa</taxon>
    </lineage>
</organism>
<dbReference type="Pfam" id="PF16187">
    <property type="entry name" value="Peptidase_M16_M"/>
    <property type="match status" value="1"/>
</dbReference>
<evidence type="ECO:0000256" key="1">
    <source>
        <dbReference type="ARBA" id="ARBA00022723"/>
    </source>
</evidence>
<dbReference type="InterPro" id="IPR050626">
    <property type="entry name" value="Peptidase_M16"/>
</dbReference>
<dbReference type="GO" id="GO:0046872">
    <property type="term" value="F:metal ion binding"/>
    <property type="evidence" value="ECO:0007669"/>
    <property type="project" value="UniProtKB-KW"/>
</dbReference>
<accession>X6NSV2</accession>
<evidence type="ECO:0000313" key="5">
    <source>
        <dbReference type="Proteomes" id="UP000023152"/>
    </source>
</evidence>
<dbReference type="EMBL" id="ASPP01006305">
    <property type="protein sequence ID" value="ETO29023.1"/>
    <property type="molecule type" value="Genomic_DNA"/>
</dbReference>
<dbReference type="Gene3D" id="3.30.830.10">
    <property type="entry name" value="Metalloenzyme, LuxS/M16 peptidase-like"/>
    <property type="match status" value="1"/>
</dbReference>
<evidence type="ECO:0000256" key="2">
    <source>
        <dbReference type="SAM" id="SignalP"/>
    </source>
</evidence>
<feature type="domain" description="Peptidase M16 middle/third" evidence="3">
    <location>
        <begin position="1"/>
        <end position="102"/>
    </location>
</feature>
<dbReference type="OrthoDB" id="5076772at2759"/>
<evidence type="ECO:0000259" key="3">
    <source>
        <dbReference type="Pfam" id="PF16187"/>
    </source>
</evidence>
<keyword evidence="1" id="KW-0479">Metal-binding</keyword>